<evidence type="ECO:0000256" key="5">
    <source>
        <dbReference type="ARBA" id="ARBA00023136"/>
    </source>
</evidence>
<accession>A0A3Q1IQS6</accession>
<evidence type="ECO:0000313" key="8">
    <source>
        <dbReference type="Proteomes" id="UP000265040"/>
    </source>
</evidence>
<reference evidence="7" key="2">
    <citation type="submission" date="2025-08" db="UniProtKB">
        <authorList>
            <consortium name="Ensembl"/>
        </authorList>
    </citation>
    <scope>IDENTIFICATION</scope>
</reference>
<evidence type="ECO:0000256" key="4">
    <source>
        <dbReference type="ARBA" id="ARBA00022989"/>
    </source>
</evidence>
<dbReference type="PANTHER" id="PTHR14198">
    <property type="entry name" value="TRANSMEMBRANE 4 L6 FAMILY MEMBER 1-RELATED"/>
    <property type="match status" value="1"/>
</dbReference>
<dbReference type="GO" id="GO:0016020">
    <property type="term" value="C:membrane"/>
    <property type="evidence" value="ECO:0007669"/>
    <property type="project" value="UniProtKB-SubCell"/>
</dbReference>
<reference evidence="7" key="1">
    <citation type="submission" date="2021-04" db="EMBL/GenBank/DDBJ databases">
        <authorList>
            <consortium name="Wellcome Sanger Institute Data Sharing"/>
        </authorList>
    </citation>
    <scope>NUCLEOTIDE SEQUENCE [LARGE SCALE GENOMIC DNA]</scope>
</reference>
<comment type="similarity">
    <text evidence="2">Belongs to the L6 tetraspanin family.</text>
</comment>
<evidence type="ECO:0000256" key="6">
    <source>
        <dbReference type="SAM" id="Phobius"/>
    </source>
</evidence>
<reference evidence="7" key="3">
    <citation type="submission" date="2025-09" db="UniProtKB">
        <authorList>
            <consortium name="Ensembl"/>
        </authorList>
    </citation>
    <scope>IDENTIFICATION</scope>
</reference>
<dbReference type="Ensembl" id="ENSATET00000021995.3">
    <property type="protein sequence ID" value="ENSATEP00000021634.2"/>
    <property type="gene ID" value="ENSATEG00000015025.3"/>
</dbReference>
<evidence type="ECO:0000256" key="1">
    <source>
        <dbReference type="ARBA" id="ARBA00004141"/>
    </source>
</evidence>
<organism evidence="7 8">
    <name type="scientific">Anabas testudineus</name>
    <name type="common">Climbing perch</name>
    <name type="synonym">Anthias testudineus</name>
    <dbReference type="NCBI Taxonomy" id="64144"/>
    <lineage>
        <taxon>Eukaryota</taxon>
        <taxon>Metazoa</taxon>
        <taxon>Chordata</taxon>
        <taxon>Craniata</taxon>
        <taxon>Vertebrata</taxon>
        <taxon>Euteleostomi</taxon>
        <taxon>Actinopterygii</taxon>
        <taxon>Neopterygii</taxon>
        <taxon>Teleostei</taxon>
        <taxon>Neoteleostei</taxon>
        <taxon>Acanthomorphata</taxon>
        <taxon>Anabantaria</taxon>
        <taxon>Anabantiformes</taxon>
        <taxon>Anabantoidei</taxon>
        <taxon>Anabantidae</taxon>
        <taxon>Anabas</taxon>
    </lineage>
</organism>
<dbReference type="OMA" id="GCCANRL"/>
<dbReference type="PANTHER" id="PTHR14198:SF23">
    <property type="entry name" value="SI:CH211-137I24.10"/>
    <property type="match status" value="1"/>
</dbReference>
<dbReference type="AlphaFoldDB" id="A0A3Q1IQS6"/>
<dbReference type="InterPro" id="IPR008661">
    <property type="entry name" value="L6_membrane"/>
</dbReference>
<keyword evidence="4 6" id="KW-1133">Transmembrane helix</keyword>
<name>A0A3Q1IQS6_ANATE</name>
<feature type="transmembrane region" description="Helical" evidence="6">
    <location>
        <begin position="81"/>
        <end position="108"/>
    </location>
</feature>
<keyword evidence="8" id="KW-1185">Reference proteome</keyword>
<feature type="transmembrane region" description="Helical" evidence="6">
    <location>
        <begin position="151"/>
        <end position="176"/>
    </location>
</feature>
<evidence type="ECO:0000256" key="3">
    <source>
        <dbReference type="ARBA" id="ARBA00022692"/>
    </source>
</evidence>
<proteinExistence type="inferred from homology"/>
<feature type="transmembrane region" description="Helical" evidence="6">
    <location>
        <begin position="50"/>
        <end position="69"/>
    </location>
</feature>
<dbReference type="GeneID" id="113170216"/>
<feature type="transmembrane region" description="Helical" evidence="6">
    <location>
        <begin position="12"/>
        <end position="30"/>
    </location>
</feature>
<dbReference type="Pfam" id="PF05805">
    <property type="entry name" value="L6_membrane"/>
    <property type="match status" value="1"/>
</dbReference>
<keyword evidence="5 6" id="KW-0472">Membrane</keyword>
<evidence type="ECO:0000313" key="7">
    <source>
        <dbReference type="Ensembl" id="ENSATEP00000021634.2"/>
    </source>
</evidence>
<protein>
    <submittedName>
        <fullName evidence="7">Uncharacterized protein</fullName>
    </submittedName>
</protein>
<dbReference type="GeneTree" id="ENSGT01030000234590"/>
<keyword evidence="3 6" id="KW-0812">Transmembrane</keyword>
<evidence type="ECO:0000256" key="2">
    <source>
        <dbReference type="ARBA" id="ARBA00006193"/>
    </source>
</evidence>
<comment type="subcellular location">
    <subcellularLocation>
        <location evidence="1">Membrane</location>
        <topology evidence="1">Multi-pass membrane protein</topology>
    </subcellularLocation>
</comment>
<dbReference type="Proteomes" id="UP000265040">
    <property type="component" value="Chromosome 14"/>
</dbReference>
<dbReference type="RefSeq" id="XP_026227991.1">
    <property type="nucleotide sequence ID" value="XM_026372206.1"/>
</dbReference>
<sequence>MCSGKCSRVIAGSLYPLVLLSIICNIMLFFPGWDVKYAKEGHVTEEVKYLGGIAGGGILVLVAALYIQVTGEHGCCGNRLGMFFSIIFAAVGAAGGLYSFIVAALGLANGPLCYNGKEWITPFKNSSNDADLTKISNQCTEPKNVVMFNTALFITLMAASCLQVLLCAIQAINGLVGCLCGACNKKEEASDQSYRM</sequence>